<keyword evidence="5 9" id="KW-0136">Cellulose degradation</keyword>
<dbReference type="InParanoid" id="A0A084QS79"/>
<evidence type="ECO:0000256" key="2">
    <source>
        <dbReference type="ARBA" id="ARBA00006044"/>
    </source>
</evidence>
<reference evidence="11 12" key="1">
    <citation type="journal article" date="2014" name="BMC Genomics">
        <title>Comparative genome sequencing reveals chemotype-specific gene clusters in the toxigenic black mold Stachybotrys.</title>
        <authorList>
            <person name="Semeiks J."/>
            <person name="Borek D."/>
            <person name="Otwinowski Z."/>
            <person name="Grishin N.V."/>
        </authorList>
    </citation>
    <scope>NUCLEOTIDE SEQUENCE [LARGE SCALE GENOMIC DNA]</scope>
    <source>
        <strain evidence="11 12">IBT 40285</strain>
    </source>
</reference>
<evidence type="ECO:0000313" key="12">
    <source>
        <dbReference type="Proteomes" id="UP000028524"/>
    </source>
</evidence>
<dbReference type="OrthoDB" id="412382at2759"/>
<evidence type="ECO:0000256" key="10">
    <source>
        <dbReference type="SAM" id="SignalP"/>
    </source>
</evidence>
<dbReference type="HOGENOM" id="CLU_020817_3_2_1"/>
<dbReference type="Proteomes" id="UP000028524">
    <property type="component" value="Unassembled WGS sequence"/>
</dbReference>
<dbReference type="InterPro" id="IPR037019">
    <property type="entry name" value="Glyco_hydro_7_sf"/>
</dbReference>
<dbReference type="GO" id="GO:0030245">
    <property type="term" value="P:cellulose catabolic process"/>
    <property type="evidence" value="ECO:0007669"/>
    <property type="project" value="UniProtKB-KW"/>
</dbReference>
<organism evidence="11 12">
    <name type="scientific">Stachybotrys chlorohalonatus (strain IBT 40285)</name>
    <dbReference type="NCBI Taxonomy" id="1283841"/>
    <lineage>
        <taxon>Eukaryota</taxon>
        <taxon>Fungi</taxon>
        <taxon>Dikarya</taxon>
        <taxon>Ascomycota</taxon>
        <taxon>Pezizomycotina</taxon>
        <taxon>Sordariomycetes</taxon>
        <taxon>Hypocreomycetidae</taxon>
        <taxon>Hypocreales</taxon>
        <taxon>Stachybotryaceae</taxon>
        <taxon>Stachybotrys</taxon>
    </lineage>
</organism>
<dbReference type="PANTHER" id="PTHR33753:SF2">
    <property type="entry name" value="GLYCOSIDE HYDROLASE FAMILY 7 PROTEIN"/>
    <property type="match status" value="1"/>
</dbReference>
<dbReference type="AlphaFoldDB" id="A0A084QS79"/>
<evidence type="ECO:0000256" key="8">
    <source>
        <dbReference type="ARBA" id="ARBA00023326"/>
    </source>
</evidence>
<dbReference type="SUPFAM" id="SSF49899">
    <property type="entry name" value="Concanavalin A-like lectins/glucanases"/>
    <property type="match status" value="1"/>
</dbReference>
<dbReference type="Pfam" id="PF00840">
    <property type="entry name" value="Glyco_hydro_7"/>
    <property type="match status" value="1"/>
</dbReference>
<evidence type="ECO:0000256" key="9">
    <source>
        <dbReference type="RuleBase" id="RU361164"/>
    </source>
</evidence>
<keyword evidence="3 10" id="KW-0732">Signal</keyword>
<dbReference type="EC" id="3.2.1.-" evidence="9"/>
<comment type="similarity">
    <text evidence="2 9">Belongs to the glycosyl hydrolase 7 (cellulase C) family.</text>
</comment>
<feature type="signal peptide" evidence="10">
    <location>
        <begin position="1"/>
        <end position="15"/>
    </location>
</feature>
<evidence type="ECO:0000256" key="6">
    <source>
        <dbReference type="ARBA" id="ARBA00023277"/>
    </source>
</evidence>
<keyword evidence="7 9" id="KW-0326">Glycosidase</keyword>
<dbReference type="InterPro" id="IPR013320">
    <property type="entry name" value="ConA-like_dom_sf"/>
</dbReference>
<dbReference type="EMBL" id="KL660354">
    <property type="protein sequence ID" value="KFA66814.1"/>
    <property type="molecule type" value="Genomic_DNA"/>
</dbReference>
<gene>
    <name evidence="11" type="ORF">S40285_06819</name>
</gene>
<evidence type="ECO:0000256" key="5">
    <source>
        <dbReference type="ARBA" id="ARBA00023001"/>
    </source>
</evidence>
<keyword evidence="4 9" id="KW-0378">Hydrolase</keyword>
<evidence type="ECO:0000256" key="1">
    <source>
        <dbReference type="ARBA" id="ARBA00001641"/>
    </source>
</evidence>
<feature type="chain" id="PRO_5013243658" description="Glucanase" evidence="10">
    <location>
        <begin position="16"/>
        <end position="523"/>
    </location>
</feature>
<dbReference type="Gene3D" id="2.70.100.10">
    <property type="entry name" value="Glycoside hydrolase, family 7, domain"/>
    <property type="match status" value="1"/>
</dbReference>
<sequence>MLTLAALTLISAVAAQKVGRDTPETHPRLTYQTCTASGCRNVNGEVVIDANWRWFHDANFQNCYDGNSWTDACSSNQECAEICQAEGARYSETYGVTTSGNSLRLNFVTDHQYGTNVGSRMYLMQSSTRYRHFNLIGNELAFDVDLSTVACGLNSALYFVAMPADGGMSTQPENTAGARYGTGYCDSQCARDLKFLGGEANYEGWEPSDTDDQAGVGARGACCAEIDVWESNAHSYALTPHACSNNDYHICVENEGDGCGGTYSDDRYAGLCDANGCDYNPYRHGNTDFYGEGKTVDTSRPFTVVTQFSTDRLAQFFIQDGQRYDPPSSTYDVPGTPDVTQEFCDAVFDAFGDHNRYAEVGGWSAMEDALSVPHVLVLSIWADHYANMLWLDGAWPRDADPSAPGVTRGDCPADSGDPTDVINQHGDAYVSRYTLKCLALANVFSPATSPGPTSAGVPSAPPPISPRVVLLALLYLLSYHSSPAVSAVQIGNKKAWVGGAGCTVQVLLRYILMAMTRVDDHLN</sequence>
<evidence type="ECO:0000256" key="7">
    <source>
        <dbReference type="ARBA" id="ARBA00023295"/>
    </source>
</evidence>
<dbReference type="InterPro" id="IPR001722">
    <property type="entry name" value="Glyco_hydro_7"/>
</dbReference>
<evidence type="ECO:0000313" key="11">
    <source>
        <dbReference type="EMBL" id="KFA66814.1"/>
    </source>
</evidence>
<dbReference type="OMA" id="HACEENT"/>
<keyword evidence="8 9" id="KW-0624">Polysaccharide degradation</keyword>
<proteinExistence type="inferred from homology"/>
<name>A0A084QS79_STAC4</name>
<dbReference type="CDD" id="cd07999">
    <property type="entry name" value="GH7_CBH_EG"/>
    <property type="match status" value="1"/>
</dbReference>
<dbReference type="PANTHER" id="PTHR33753">
    <property type="entry name" value="1,4-BETA-D-GLUCAN CELLOBIOHYDROLASE B"/>
    <property type="match status" value="1"/>
</dbReference>
<accession>A0A084QS79</accession>
<keyword evidence="12" id="KW-1185">Reference proteome</keyword>
<dbReference type="PRINTS" id="PR00734">
    <property type="entry name" value="GLHYDRLASE7"/>
</dbReference>
<dbReference type="STRING" id="1283841.A0A084QS79"/>
<evidence type="ECO:0000256" key="4">
    <source>
        <dbReference type="ARBA" id="ARBA00022801"/>
    </source>
</evidence>
<keyword evidence="6" id="KW-0119">Carbohydrate metabolism</keyword>
<protein>
    <recommendedName>
        <fullName evidence="9">Glucanase</fullName>
        <ecNumber evidence="9">3.2.1.-</ecNumber>
    </recommendedName>
</protein>
<comment type="catalytic activity">
    <reaction evidence="1">
        <text>Hydrolysis of (1-&gt;4)-beta-D-glucosidic linkages in cellulose and cellotetraose, releasing cellobiose from the non-reducing ends of the chains.</text>
        <dbReference type="EC" id="3.2.1.91"/>
    </reaction>
</comment>
<dbReference type="GO" id="GO:0016162">
    <property type="term" value="F:cellulose 1,4-beta-cellobiosidase activity"/>
    <property type="evidence" value="ECO:0007669"/>
    <property type="project" value="UniProtKB-EC"/>
</dbReference>
<evidence type="ECO:0000256" key="3">
    <source>
        <dbReference type="ARBA" id="ARBA00022729"/>
    </source>
</evidence>